<dbReference type="PANTHER" id="PTHR33713:SF6">
    <property type="entry name" value="ANTITOXIN YEFM"/>
    <property type="match status" value="1"/>
</dbReference>
<evidence type="ECO:0000313" key="3">
    <source>
        <dbReference type="EMBL" id="OAT15839.1"/>
    </source>
</evidence>
<dbReference type="PATRIC" id="fig|1354255.3.peg.3382"/>
<evidence type="ECO:0000256" key="1">
    <source>
        <dbReference type="ARBA" id="ARBA00009981"/>
    </source>
</evidence>
<evidence type="ECO:0000313" key="4">
    <source>
        <dbReference type="Proteomes" id="UP000078286"/>
    </source>
</evidence>
<dbReference type="PANTHER" id="PTHR33713">
    <property type="entry name" value="ANTITOXIN YAFN-RELATED"/>
    <property type="match status" value="1"/>
</dbReference>
<dbReference type="InterPro" id="IPR006442">
    <property type="entry name" value="Antitoxin_Phd/YefM"/>
</dbReference>
<name>A0A1B7HJN0_9ENTR</name>
<comment type="similarity">
    <text evidence="1 2">Belongs to the phD/YefM antitoxin family.</text>
</comment>
<dbReference type="AlphaFoldDB" id="A0A1B7HJN0"/>
<proteinExistence type="inferred from homology"/>
<gene>
    <name evidence="3" type="ORF">M979_3287</name>
</gene>
<dbReference type="Pfam" id="PF02604">
    <property type="entry name" value="PhdYeFM_antitox"/>
    <property type="match status" value="1"/>
</dbReference>
<dbReference type="InterPro" id="IPR051405">
    <property type="entry name" value="phD/YefM_antitoxin"/>
</dbReference>
<dbReference type="EMBL" id="LXEO01000049">
    <property type="protein sequence ID" value="OAT15839.1"/>
    <property type="molecule type" value="Genomic_DNA"/>
</dbReference>
<dbReference type="NCBIfam" id="TIGR01552">
    <property type="entry name" value="phd_fam"/>
    <property type="match status" value="1"/>
</dbReference>
<dbReference type="Gene3D" id="3.40.1620.10">
    <property type="entry name" value="YefM-like domain"/>
    <property type="match status" value="1"/>
</dbReference>
<organism evidence="3 4">
    <name type="scientific">Buttiauxella noackiae ATCC 51607</name>
    <dbReference type="NCBI Taxonomy" id="1354255"/>
    <lineage>
        <taxon>Bacteria</taxon>
        <taxon>Pseudomonadati</taxon>
        <taxon>Pseudomonadota</taxon>
        <taxon>Gammaproteobacteria</taxon>
        <taxon>Enterobacterales</taxon>
        <taxon>Enterobacteriaceae</taxon>
        <taxon>Buttiauxella</taxon>
    </lineage>
</organism>
<reference evidence="3 4" key="1">
    <citation type="submission" date="2016-04" db="EMBL/GenBank/DDBJ databases">
        <title>ATOL: Assembling a taxonomically balanced genome-scale reconstruction of the evolutionary history of the Enterobacteriaceae.</title>
        <authorList>
            <person name="Plunkett G.III."/>
            <person name="Neeno-Eckwall E.C."/>
            <person name="Glasner J.D."/>
            <person name="Perna N.T."/>
        </authorList>
    </citation>
    <scope>NUCLEOTIDE SEQUENCE [LARGE SCALE GENOMIC DNA]</scope>
    <source>
        <strain evidence="3 4">ATCC 51607</strain>
    </source>
</reference>
<protein>
    <recommendedName>
        <fullName evidence="2">Antitoxin</fullName>
    </recommendedName>
</protein>
<evidence type="ECO:0000256" key="2">
    <source>
        <dbReference type="RuleBase" id="RU362080"/>
    </source>
</evidence>
<dbReference type="Proteomes" id="UP000078286">
    <property type="component" value="Unassembled WGS sequence"/>
</dbReference>
<dbReference type="InterPro" id="IPR036165">
    <property type="entry name" value="YefM-like_sf"/>
</dbReference>
<comment type="function">
    <text evidence="2">Antitoxin component of a type II toxin-antitoxin (TA) system.</text>
</comment>
<comment type="caution">
    <text evidence="3">The sequence shown here is derived from an EMBL/GenBank/DDBJ whole genome shotgun (WGS) entry which is preliminary data.</text>
</comment>
<accession>A0A1B7HJN0</accession>
<dbReference type="RefSeq" id="WP_034460437.1">
    <property type="nucleotide sequence ID" value="NZ_LXEO01000049.1"/>
</dbReference>
<sequence length="84" mass="9258">MISFTANQAKTQFGEMIAKAQREPVSITKNGKPSVVVMSIADYNAIEELKLQNLRDKLARSVAQIKTGNICDGDDAFDELLKDL</sequence>
<dbReference type="SUPFAM" id="SSF143120">
    <property type="entry name" value="YefM-like"/>
    <property type="match status" value="1"/>
</dbReference>
<keyword evidence="4" id="KW-1185">Reference proteome</keyword>